<keyword evidence="13" id="KW-1185">Reference proteome</keyword>
<organism evidence="12 13">
    <name type="scientific">Marinospirillum insulare</name>
    <dbReference type="NCBI Taxonomy" id="217169"/>
    <lineage>
        <taxon>Bacteria</taxon>
        <taxon>Pseudomonadati</taxon>
        <taxon>Pseudomonadota</taxon>
        <taxon>Gammaproteobacteria</taxon>
        <taxon>Oceanospirillales</taxon>
        <taxon>Oceanospirillaceae</taxon>
        <taxon>Marinospirillum</taxon>
    </lineage>
</organism>
<proteinExistence type="predicted"/>
<dbReference type="PROSITE" id="PS50893">
    <property type="entry name" value="ABC_TRANSPORTER_2"/>
    <property type="match status" value="1"/>
</dbReference>
<keyword evidence="1" id="KW-0813">Transport</keyword>
<evidence type="ECO:0000256" key="8">
    <source>
        <dbReference type="ARBA" id="ARBA00023136"/>
    </source>
</evidence>
<keyword evidence="6 12" id="KW-0067">ATP-binding</keyword>
<gene>
    <name evidence="12" type="primary">modC</name>
    <name evidence="12" type="ORF">GCM10007878_20120</name>
</gene>
<dbReference type="PANTHER" id="PTHR43514:SF10">
    <property type="entry name" value="MOLYBDENUM IMPORT ATP-BINDING PROTEIN MODC 2"/>
    <property type="match status" value="1"/>
</dbReference>
<dbReference type="Gene3D" id="3.40.50.300">
    <property type="entry name" value="P-loop containing nucleotide triphosphate hydrolases"/>
    <property type="match status" value="1"/>
</dbReference>
<dbReference type="InterPro" id="IPR011868">
    <property type="entry name" value="ModC_ABC_ATP-bd"/>
</dbReference>
<dbReference type="SUPFAM" id="SSF52540">
    <property type="entry name" value="P-loop containing nucleoside triphosphate hydrolases"/>
    <property type="match status" value="1"/>
</dbReference>
<accession>A0ABQ6A3B3</accession>
<protein>
    <submittedName>
        <fullName evidence="12">Molybdenum import ATP-binding protein ModC</fullName>
    </submittedName>
</protein>
<dbReference type="RefSeq" id="WP_027851234.1">
    <property type="nucleotide sequence ID" value="NZ_BSOR01000035.1"/>
</dbReference>
<keyword evidence="2" id="KW-1003">Cell membrane</keyword>
<evidence type="ECO:0000256" key="5">
    <source>
        <dbReference type="ARBA" id="ARBA00022741"/>
    </source>
</evidence>
<keyword evidence="8" id="KW-0472">Membrane</keyword>
<name>A0ABQ6A3B3_9GAMM</name>
<dbReference type="Pfam" id="PF00005">
    <property type="entry name" value="ABC_tran"/>
    <property type="match status" value="1"/>
</dbReference>
<reference evidence="13" key="1">
    <citation type="journal article" date="2019" name="Int. J. Syst. Evol. Microbiol.">
        <title>The Global Catalogue of Microorganisms (GCM) 10K type strain sequencing project: providing services to taxonomists for standard genome sequencing and annotation.</title>
        <authorList>
            <consortium name="The Broad Institute Genomics Platform"/>
            <consortium name="The Broad Institute Genome Sequencing Center for Infectious Disease"/>
            <person name="Wu L."/>
            <person name="Ma J."/>
        </authorList>
    </citation>
    <scope>NUCLEOTIDE SEQUENCE [LARGE SCALE GENOMIC DNA]</scope>
    <source>
        <strain evidence="13">NBRC 100033</strain>
    </source>
</reference>
<keyword evidence="7" id="KW-1278">Translocase</keyword>
<dbReference type="SMART" id="SM00382">
    <property type="entry name" value="AAA"/>
    <property type="match status" value="1"/>
</dbReference>
<comment type="caution">
    <text evidence="12">The sequence shown here is derived from an EMBL/GenBank/DDBJ whole genome shotgun (WGS) entry which is preliminary data.</text>
</comment>
<dbReference type="Pfam" id="PF03459">
    <property type="entry name" value="TOBE"/>
    <property type="match status" value="1"/>
</dbReference>
<sequence>MLNLDFKIDRGEFSLAAQLELPSQGVTALFGRSGSGKTTLLRCIAGLEKTAQGSLSFDGETWQTERFFLPLHQRPIGYVFQEASLFPHLKVLANLTYGYRRIPKEQRKLQPEEVIKLLGIEELLGRYPDELSGGQRQRVAIGRALLTSPQLLLMDEPMASLDATSKAEILPFLEKLRDQLELPIIYVSHAIEEVTRLADHLVLLEAGKVIAEGELQDLLTDPSLPFIQTETASTVLRAVVKQPDTGDGLTELKLGNQALFISKTSVSAGQPVRVRVMARDLVLALTPPTETSLLNCLTAWVLDIQPDPNPSQALVRIEVADQILLARVSKRSVENLKLKERQLVYALIKGVALG</sequence>
<evidence type="ECO:0000259" key="10">
    <source>
        <dbReference type="PROSITE" id="PS50893"/>
    </source>
</evidence>
<evidence type="ECO:0000256" key="7">
    <source>
        <dbReference type="ARBA" id="ARBA00022967"/>
    </source>
</evidence>
<dbReference type="SUPFAM" id="SSF50331">
    <property type="entry name" value="MOP-like"/>
    <property type="match status" value="1"/>
</dbReference>
<dbReference type="PROSITE" id="PS00211">
    <property type="entry name" value="ABC_TRANSPORTER_1"/>
    <property type="match status" value="1"/>
</dbReference>
<dbReference type="InterPro" id="IPR004606">
    <property type="entry name" value="Mop_domain"/>
</dbReference>
<keyword evidence="4" id="KW-0997">Cell inner membrane</keyword>
<dbReference type="InterPro" id="IPR003439">
    <property type="entry name" value="ABC_transporter-like_ATP-bd"/>
</dbReference>
<evidence type="ECO:0000256" key="6">
    <source>
        <dbReference type="ARBA" id="ARBA00022840"/>
    </source>
</evidence>
<dbReference type="Proteomes" id="UP001156682">
    <property type="component" value="Unassembled WGS sequence"/>
</dbReference>
<dbReference type="NCBIfam" id="TIGR02142">
    <property type="entry name" value="modC_ABC"/>
    <property type="match status" value="1"/>
</dbReference>
<feature type="domain" description="ABC transporter" evidence="10">
    <location>
        <begin position="1"/>
        <end position="231"/>
    </location>
</feature>
<evidence type="ECO:0000313" key="12">
    <source>
        <dbReference type="EMBL" id="GLR64574.1"/>
    </source>
</evidence>
<evidence type="ECO:0000256" key="2">
    <source>
        <dbReference type="ARBA" id="ARBA00022475"/>
    </source>
</evidence>
<evidence type="ECO:0000256" key="3">
    <source>
        <dbReference type="ARBA" id="ARBA00022505"/>
    </source>
</evidence>
<dbReference type="Gene3D" id="2.40.50.100">
    <property type="match status" value="1"/>
</dbReference>
<dbReference type="InterPro" id="IPR017871">
    <property type="entry name" value="ABC_transporter-like_CS"/>
</dbReference>
<dbReference type="InterPro" id="IPR050334">
    <property type="entry name" value="Molybdenum_import_ModC"/>
</dbReference>
<keyword evidence="3 9" id="KW-0500">Molybdenum</keyword>
<dbReference type="InterPro" id="IPR005116">
    <property type="entry name" value="Transp-assoc_OB_typ1"/>
</dbReference>
<dbReference type="InterPro" id="IPR008995">
    <property type="entry name" value="Mo/tungstate-bd_C_term_dom"/>
</dbReference>
<evidence type="ECO:0000256" key="4">
    <source>
        <dbReference type="ARBA" id="ARBA00022519"/>
    </source>
</evidence>
<evidence type="ECO:0000259" key="11">
    <source>
        <dbReference type="PROSITE" id="PS51866"/>
    </source>
</evidence>
<dbReference type="InterPro" id="IPR003593">
    <property type="entry name" value="AAA+_ATPase"/>
</dbReference>
<dbReference type="EMBL" id="BSOR01000035">
    <property type="protein sequence ID" value="GLR64574.1"/>
    <property type="molecule type" value="Genomic_DNA"/>
</dbReference>
<evidence type="ECO:0000256" key="9">
    <source>
        <dbReference type="PROSITE-ProRule" id="PRU01213"/>
    </source>
</evidence>
<dbReference type="PROSITE" id="PS51866">
    <property type="entry name" value="MOP"/>
    <property type="match status" value="1"/>
</dbReference>
<evidence type="ECO:0000256" key="1">
    <source>
        <dbReference type="ARBA" id="ARBA00022448"/>
    </source>
</evidence>
<dbReference type="PANTHER" id="PTHR43514">
    <property type="entry name" value="ABC TRANSPORTER I FAMILY MEMBER 10"/>
    <property type="match status" value="1"/>
</dbReference>
<keyword evidence="5" id="KW-0547">Nucleotide-binding</keyword>
<feature type="domain" description="Mop" evidence="11">
    <location>
        <begin position="290"/>
        <end position="354"/>
    </location>
</feature>
<evidence type="ECO:0000313" key="13">
    <source>
        <dbReference type="Proteomes" id="UP001156682"/>
    </source>
</evidence>
<dbReference type="GO" id="GO:0005524">
    <property type="term" value="F:ATP binding"/>
    <property type="evidence" value="ECO:0007669"/>
    <property type="project" value="UniProtKB-KW"/>
</dbReference>
<dbReference type="InterPro" id="IPR027417">
    <property type="entry name" value="P-loop_NTPase"/>
</dbReference>